<dbReference type="GO" id="GO:0005525">
    <property type="term" value="F:GTP binding"/>
    <property type="evidence" value="ECO:0007669"/>
    <property type="project" value="UniProtKB-KW"/>
</dbReference>
<dbReference type="PANTHER" id="PTHR11649:SF13">
    <property type="entry name" value="ENGB-TYPE G DOMAIN-CONTAINING PROTEIN"/>
    <property type="match status" value="1"/>
</dbReference>
<reference evidence="11" key="1">
    <citation type="submission" date="2014-11" db="EMBL/GenBank/DDBJ databases">
        <authorList>
            <person name="Otto D Thomas"/>
            <person name="Naeem Raeece"/>
        </authorList>
    </citation>
    <scope>NUCLEOTIDE SEQUENCE</scope>
</reference>
<dbReference type="PhylomeDB" id="A0A0G4HPH9"/>
<keyword evidence="5" id="KW-0547">Nucleotide-binding</keyword>
<evidence type="ECO:0000256" key="1">
    <source>
        <dbReference type="ARBA" id="ARBA00001946"/>
    </source>
</evidence>
<keyword evidence="4" id="KW-0479">Metal-binding</keyword>
<protein>
    <recommendedName>
        <fullName evidence="10">EngB-type G domain-containing protein</fullName>
    </recommendedName>
</protein>
<dbReference type="InterPro" id="IPR027417">
    <property type="entry name" value="P-loop_NTPase"/>
</dbReference>
<dbReference type="AlphaFoldDB" id="A0A0G4HPH9"/>
<dbReference type="VEuPathDB" id="CryptoDB:Cvel_29884"/>
<dbReference type="Gene3D" id="3.40.50.300">
    <property type="entry name" value="P-loop containing nucleotide triphosphate hydrolases"/>
    <property type="match status" value="1"/>
</dbReference>
<evidence type="ECO:0000256" key="9">
    <source>
        <dbReference type="ARBA" id="ARBA00023306"/>
    </source>
</evidence>
<keyword evidence="7" id="KW-0342">GTP-binding</keyword>
<name>A0A0G4HPH9_9ALVE</name>
<dbReference type="GO" id="GO:0051301">
    <property type="term" value="P:cell division"/>
    <property type="evidence" value="ECO:0007669"/>
    <property type="project" value="UniProtKB-KW"/>
</dbReference>
<dbReference type="SUPFAM" id="SSF52540">
    <property type="entry name" value="P-loop containing nucleoside triphosphate hydrolases"/>
    <property type="match status" value="1"/>
</dbReference>
<evidence type="ECO:0000256" key="3">
    <source>
        <dbReference type="ARBA" id="ARBA00022618"/>
    </source>
</evidence>
<dbReference type="CDD" id="cd01876">
    <property type="entry name" value="YihA_EngB"/>
    <property type="match status" value="1"/>
</dbReference>
<dbReference type="PROSITE" id="PS51706">
    <property type="entry name" value="G_ENGB"/>
    <property type="match status" value="1"/>
</dbReference>
<evidence type="ECO:0000256" key="4">
    <source>
        <dbReference type="ARBA" id="ARBA00022723"/>
    </source>
</evidence>
<evidence type="ECO:0000256" key="2">
    <source>
        <dbReference type="ARBA" id="ARBA00009638"/>
    </source>
</evidence>
<gene>
    <name evidence="11" type="ORF">Cvel_29884</name>
</gene>
<evidence type="ECO:0000313" key="11">
    <source>
        <dbReference type="EMBL" id="CEM46193.1"/>
    </source>
</evidence>
<comment type="similarity">
    <text evidence="2">Belongs to the TRAFAC class TrmE-Era-EngA-EngB-Septin-like GTPase superfamily. EngB GTPase family.</text>
</comment>
<sequence length="300" mass="33696">MRAPVEKMVQGLSPQTTPFLARPFIDIRSPRDASSPSWMSPRQEHYANVLFAKPVTAHPVLVAQTIHKMPKHKFPQVAVVGKSNVGKSSLINALMYGKDGSRPTSSYSNQSLAQQLHLPTVAPVSSNPGRTRHLFMFDLSDHLSLVDLPGYGFARVPREKQNDWAILIEEYLNKARSLHRVISLVEGPSGFERLDEKLWEMLLDKNRQFMVVVTKVDALKPAELHSLMLRLISALEGVKAEAESRKLRSDLVWPFIHAVSSRYKDGLQELRSSLSALASDYRISRGRVTVTKGEVPERNL</sequence>
<evidence type="ECO:0000256" key="5">
    <source>
        <dbReference type="ARBA" id="ARBA00022741"/>
    </source>
</evidence>
<dbReference type="InterPro" id="IPR030393">
    <property type="entry name" value="G_ENGB_dom"/>
</dbReference>
<dbReference type="EMBL" id="CDMZ01003392">
    <property type="protein sequence ID" value="CEM46193.1"/>
    <property type="molecule type" value="Genomic_DNA"/>
</dbReference>
<dbReference type="Pfam" id="PF01926">
    <property type="entry name" value="MMR_HSR1"/>
    <property type="match status" value="1"/>
</dbReference>
<feature type="domain" description="EngB-type G" evidence="10">
    <location>
        <begin position="73"/>
        <end position="280"/>
    </location>
</feature>
<proteinExistence type="inferred from homology"/>
<comment type="cofactor">
    <cofactor evidence="1">
        <name>Mg(2+)</name>
        <dbReference type="ChEBI" id="CHEBI:18420"/>
    </cofactor>
</comment>
<evidence type="ECO:0000256" key="8">
    <source>
        <dbReference type="ARBA" id="ARBA00023210"/>
    </source>
</evidence>
<keyword evidence="9" id="KW-0131">Cell cycle</keyword>
<organism evidence="11">
    <name type="scientific">Chromera velia CCMP2878</name>
    <dbReference type="NCBI Taxonomy" id="1169474"/>
    <lineage>
        <taxon>Eukaryota</taxon>
        <taxon>Sar</taxon>
        <taxon>Alveolata</taxon>
        <taxon>Colpodellida</taxon>
        <taxon>Chromeraceae</taxon>
        <taxon>Chromera</taxon>
    </lineage>
</organism>
<keyword evidence="3" id="KW-0132">Cell division</keyword>
<evidence type="ECO:0000259" key="10">
    <source>
        <dbReference type="PROSITE" id="PS51706"/>
    </source>
</evidence>
<accession>A0A0G4HPH9</accession>
<evidence type="ECO:0000256" key="6">
    <source>
        <dbReference type="ARBA" id="ARBA00022842"/>
    </source>
</evidence>
<dbReference type="GO" id="GO:0046872">
    <property type="term" value="F:metal ion binding"/>
    <property type="evidence" value="ECO:0007669"/>
    <property type="project" value="UniProtKB-KW"/>
</dbReference>
<dbReference type="HAMAP" id="MF_00321">
    <property type="entry name" value="GTPase_EngB"/>
    <property type="match status" value="1"/>
</dbReference>
<evidence type="ECO:0000256" key="7">
    <source>
        <dbReference type="ARBA" id="ARBA00023134"/>
    </source>
</evidence>
<dbReference type="PANTHER" id="PTHR11649">
    <property type="entry name" value="MSS1/TRME-RELATED GTP-BINDING PROTEIN"/>
    <property type="match status" value="1"/>
</dbReference>
<keyword evidence="6" id="KW-0460">Magnesium</keyword>
<dbReference type="InterPro" id="IPR006073">
    <property type="entry name" value="GTP-bd"/>
</dbReference>
<dbReference type="InterPro" id="IPR019987">
    <property type="entry name" value="GTP-bd_ribosome_bio_YsxC"/>
</dbReference>
<keyword evidence="8" id="KW-0717">Septation</keyword>